<feature type="transmembrane region" description="Helical" evidence="13">
    <location>
        <begin position="820"/>
        <end position="840"/>
    </location>
</feature>
<dbReference type="InterPro" id="IPR006028">
    <property type="entry name" value="GABAA/Glycine_rcpt"/>
</dbReference>
<dbReference type="CDD" id="cd00037">
    <property type="entry name" value="CLECT"/>
    <property type="match status" value="1"/>
</dbReference>
<dbReference type="Gene3D" id="2.70.170.10">
    <property type="entry name" value="Neurotransmitter-gated ion-channel ligand-binding domain"/>
    <property type="match status" value="1"/>
</dbReference>
<dbReference type="GO" id="GO:0005886">
    <property type="term" value="C:plasma membrane"/>
    <property type="evidence" value="ECO:0007669"/>
    <property type="project" value="UniProtKB-SubCell"/>
</dbReference>
<dbReference type="SMART" id="SM00159">
    <property type="entry name" value="PTX"/>
    <property type="match status" value="1"/>
</dbReference>
<feature type="transmembrane region" description="Helical" evidence="13">
    <location>
        <begin position="724"/>
        <end position="744"/>
    </location>
</feature>
<feature type="disulfide bond" evidence="12">
    <location>
        <begin position="439"/>
        <end position="451"/>
    </location>
</feature>
<dbReference type="InterPro" id="IPR002172">
    <property type="entry name" value="LDrepeatLR_classA_rpt"/>
</dbReference>
<keyword evidence="10 12" id="KW-1015">Disulfide bond</keyword>
<evidence type="ECO:0000256" key="5">
    <source>
        <dbReference type="ARBA" id="ARBA00022692"/>
    </source>
</evidence>
<feature type="disulfide bond" evidence="12">
    <location>
        <begin position="458"/>
        <end position="473"/>
    </location>
</feature>
<keyword evidence="16" id="KW-0675">Receptor</keyword>
<evidence type="ECO:0000256" key="13">
    <source>
        <dbReference type="SAM" id="Phobius"/>
    </source>
</evidence>
<accession>A0A8J5JDV7</accession>
<gene>
    <name evidence="16" type="primary">Gabrb-L7</name>
    <name evidence="16" type="ORF">Hamer_G017750</name>
</gene>
<dbReference type="PROSITE" id="PS00236">
    <property type="entry name" value="NEUROTR_ION_CHANNEL"/>
    <property type="match status" value="1"/>
</dbReference>
<dbReference type="InterPro" id="IPR036055">
    <property type="entry name" value="LDL_receptor-like_sf"/>
</dbReference>
<dbReference type="CDD" id="cd00112">
    <property type="entry name" value="LDLa"/>
    <property type="match status" value="1"/>
</dbReference>
<evidence type="ECO:0000256" key="6">
    <source>
        <dbReference type="ARBA" id="ARBA00022729"/>
    </source>
</evidence>
<sequence length="841" mass="95856">MPHCPLPALLLCFLTLSTGGEEVEEQEVRVYSLQRGVWTIPSTSVYLRYNFPVDLNPVTHLTVCYRIRLEKFADYNIHLSYATSEKDANSLLLYNMATQMLAYVNNLQQTLVTTEPLEIYPETWNHFCHVLEPGAYTLYWQGKASASPRVHQGLSIVLHGDITQLNFWDRVLSAAEVEDLAACRINGRGNVFSLDTADVKMMGDVLLDIVRHNELCRSLPHYMLLPERRSVSASLVQCHLFNASMSVPGSIQDNDYLKQVLLPFMDNCSSTPWKLWLGVTDQAEEGVWVDMNVKKFVEFQNFVSPFPYGGSVENCAALFPDGTWGDAKCSIKKCSSCEFKPSEFLRLRGLCFEEEQQTRFRVADYVNGRPLLRGFYDLLIMWDNENAQWLLRNTANTTLASLSPSDLEEYPLGQKIWLVRDLLCGSHAGTSLNLSVSPCLGHHFMCRSGECIAHQHRCNMRYECSDGSDEDDCDIVNLPSGYRRHLTPPGTDSSSLIITPNITINRIMAVDERDMTVTIEFQVKLTWLDERLSFSHLESTNKGTVLSREDVKKIWTPLYRLSNLKGGHLQLLEETVRITTARHPKHPDFNNVKMDLVYPGGDNELIITQDYIASFTCPFEFYTYPFDIHVCTLNLCLPSTYENFVELSEEMRDVTFTGPQELTMFSVLNVHYGPDSGKYHLSVEFELHCHGSAIVLSLFIPSLFLLAISWSSLFVKWEAFSSRLMVSVSALLVFYTLRFTLIGSMPMTLAIKLIDIWFFFIISVLSVNIIIHIFIQEEFPNDEAFKKKPLFVRPAGGAVILTPESIQPSHPKFITIYRRIILPGLIVTFNIIFWLTLLLLR</sequence>
<dbReference type="InterPro" id="IPR036734">
    <property type="entry name" value="Neur_chan_lig-bd_sf"/>
</dbReference>
<evidence type="ECO:0000259" key="15">
    <source>
        <dbReference type="PROSITE" id="PS50041"/>
    </source>
</evidence>
<dbReference type="InterPro" id="IPR001759">
    <property type="entry name" value="PTX_dom"/>
</dbReference>
<dbReference type="InterPro" id="IPR038050">
    <property type="entry name" value="Neuro_actylchol_rec"/>
</dbReference>
<evidence type="ECO:0000256" key="8">
    <source>
        <dbReference type="ARBA" id="ARBA00023065"/>
    </source>
</evidence>
<dbReference type="InterPro" id="IPR006202">
    <property type="entry name" value="Neur_chan_lig-bd"/>
</dbReference>
<reference evidence="16" key="1">
    <citation type="journal article" date="2021" name="Sci. Adv.">
        <title>The American lobster genome reveals insights on longevity, neural, and immune adaptations.</title>
        <authorList>
            <person name="Polinski J.M."/>
            <person name="Zimin A.V."/>
            <person name="Clark K.F."/>
            <person name="Kohn A.B."/>
            <person name="Sadowski N."/>
            <person name="Timp W."/>
            <person name="Ptitsyn A."/>
            <person name="Khanna P."/>
            <person name="Romanova D.Y."/>
            <person name="Williams P."/>
            <person name="Greenwood S.J."/>
            <person name="Moroz L.L."/>
            <person name="Walt D.R."/>
            <person name="Bodnar A.G."/>
        </authorList>
    </citation>
    <scope>NUCLEOTIDE SEQUENCE</scope>
    <source>
        <strain evidence="16">GMGI-L3</strain>
    </source>
</reference>
<feature type="signal peptide" evidence="14">
    <location>
        <begin position="1"/>
        <end position="20"/>
    </location>
</feature>
<keyword evidence="8" id="KW-0406">Ion transport</keyword>
<organism evidence="16 17">
    <name type="scientific">Homarus americanus</name>
    <name type="common">American lobster</name>
    <dbReference type="NCBI Taxonomy" id="6706"/>
    <lineage>
        <taxon>Eukaryota</taxon>
        <taxon>Metazoa</taxon>
        <taxon>Ecdysozoa</taxon>
        <taxon>Arthropoda</taxon>
        <taxon>Crustacea</taxon>
        <taxon>Multicrustacea</taxon>
        <taxon>Malacostraca</taxon>
        <taxon>Eumalacostraca</taxon>
        <taxon>Eucarida</taxon>
        <taxon>Decapoda</taxon>
        <taxon>Pleocyemata</taxon>
        <taxon>Astacidea</taxon>
        <taxon>Nephropoidea</taxon>
        <taxon>Nephropidae</taxon>
        <taxon>Homarus</taxon>
    </lineage>
</organism>
<dbReference type="PROSITE" id="PS01209">
    <property type="entry name" value="LDLRA_1"/>
    <property type="match status" value="1"/>
</dbReference>
<dbReference type="InterPro" id="IPR006201">
    <property type="entry name" value="Neur_channel"/>
</dbReference>
<dbReference type="SUPFAM" id="SSF90112">
    <property type="entry name" value="Neurotransmitter-gated ion-channel transmembrane pore"/>
    <property type="match status" value="1"/>
</dbReference>
<evidence type="ECO:0000313" key="16">
    <source>
        <dbReference type="EMBL" id="KAG7153925.1"/>
    </source>
</evidence>
<dbReference type="PROSITE" id="PS50041">
    <property type="entry name" value="C_TYPE_LECTIN_2"/>
    <property type="match status" value="1"/>
</dbReference>
<dbReference type="GO" id="GO:0004888">
    <property type="term" value="F:transmembrane signaling receptor activity"/>
    <property type="evidence" value="ECO:0007669"/>
    <property type="project" value="InterPro"/>
</dbReference>
<dbReference type="PRINTS" id="PR00253">
    <property type="entry name" value="GABAARECEPTR"/>
</dbReference>
<dbReference type="Proteomes" id="UP000747542">
    <property type="component" value="Unassembled WGS sequence"/>
</dbReference>
<dbReference type="InterPro" id="IPR023415">
    <property type="entry name" value="LDLR_class-A_CS"/>
</dbReference>
<evidence type="ECO:0000256" key="1">
    <source>
        <dbReference type="ARBA" id="ARBA00004141"/>
    </source>
</evidence>
<dbReference type="SUPFAM" id="SSF49899">
    <property type="entry name" value="Concanavalin A-like lectins/glucanases"/>
    <property type="match status" value="1"/>
</dbReference>
<dbReference type="EMBL" id="JAHLQT010046276">
    <property type="protein sequence ID" value="KAG7153925.1"/>
    <property type="molecule type" value="Genomic_DNA"/>
</dbReference>
<evidence type="ECO:0000256" key="4">
    <source>
        <dbReference type="ARBA" id="ARBA00022475"/>
    </source>
</evidence>
<dbReference type="InterPro" id="IPR001304">
    <property type="entry name" value="C-type_lectin-like"/>
</dbReference>
<dbReference type="GO" id="GO:0005230">
    <property type="term" value="F:extracellular ligand-gated monoatomic ion channel activity"/>
    <property type="evidence" value="ECO:0007669"/>
    <property type="project" value="InterPro"/>
</dbReference>
<feature type="disulfide bond" evidence="12">
    <location>
        <begin position="446"/>
        <end position="464"/>
    </location>
</feature>
<feature type="transmembrane region" description="Helical" evidence="13">
    <location>
        <begin position="756"/>
        <end position="775"/>
    </location>
</feature>
<dbReference type="SUPFAM" id="SSF57424">
    <property type="entry name" value="LDL receptor-like module"/>
    <property type="match status" value="1"/>
</dbReference>
<dbReference type="Pfam" id="PF00354">
    <property type="entry name" value="Pentaxin"/>
    <property type="match status" value="1"/>
</dbReference>
<dbReference type="InterPro" id="IPR016187">
    <property type="entry name" value="CTDL_fold"/>
</dbReference>
<dbReference type="Gene3D" id="3.10.100.10">
    <property type="entry name" value="Mannose-Binding Protein A, subunit A"/>
    <property type="match status" value="1"/>
</dbReference>
<keyword evidence="6 14" id="KW-0732">Signal</keyword>
<dbReference type="Pfam" id="PF00059">
    <property type="entry name" value="Lectin_C"/>
    <property type="match status" value="1"/>
</dbReference>
<dbReference type="Gene3D" id="4.10.400.10">
    <property type="entry name" value="Low-density Lipoprotein Receptor"/>
    <property type="match status" value="1"/>
</dbReference>
<dbReference type="InterPro" id="IPR016186">
    <property type="entry name" value="C-type_lectin-like/link_sf"/>
</dbReference>
<keyword evidence="5 13" id="KW-0812">Transmembrane</keyword>
<feature type="chain" id="PRO_5035212136" evidence="14">
    <location>
        <begin position="21"/>
        <end position="841"/>
    </location>
</feature>
<evidence type="ECO:0000256" key="3">
    <source>
        <dbReference type="ARBA" id="ARBA00022448"/>
    </source>
</evidence>
<keyword evidence="7 13" id="KW-1133">Transmembrane helix</keyword>
<evidence type="ECO:0000313" key="17">
    <source>
        <dbReference type="Proteomes" id="UP000747542"/>
    </source>
</evidence>
<evidence type="ECO:0000256" key="11">
    <source>
        <dbReference type="ARBA" id="ARBA00023303"/>
    </source>
</evidence>
<keyword evidence="17" id="KW-1185">Reference proteome</keyword>
<dbReference type="InterPro" id="IPR018000">
    <property type="entry name" value="Neurotransmitter_ion_chnl_CS"/>
</dbReference>
<evidence type="ECO:0000256" key="12">
    <source>
        <dbReference type="PROSITE-ProRule" id="PRU00124"/>
    </source>
</evidence>
<protein>
    <submittedName>
        <fullName evidence="16">Gamma-aminobutyric acid receptor subunit beta-like 7</fullName>
    </submittedName>
</protein>
<dbReference type="SMART" id="SM00192">
    <property type="entry name" value="LDLa"/>
    <property type="match status" value="1"/>
</dbReference>
<dbReference type="PROSITE" id="PS50068">
    <property type="entry name" value="LDLRA_2"/>
    <property type="match status" value="1"/>
</dbReference>
<dbReference type="SUPFAM" id="SSF63712">
    <property type="entry name" value="Nicotinic receptor ligand binding domain-like"/>
    <property type="match status" value="1"/>
</dbReference>
<keyword evidence="9 13" id="KW-0472">Membrane</keyword>
<comment type="subcellular location">
    <subcellularLocation>
        <location evidence="2">Cell membrane</location>
    </subcellularLocation>
    <subcellularLocation>
        <location evidence="1">Membrane</location>
        <topology evidence="1">Multi-pass membrane protein</topology>
    </subcellularLocation>
</comment>
<dbReference type="InterPro" id="IPR036719">
    <property type="entry name" value="Neuro-gated_channel_TM_sf"/>
</dbReference>
<dbReference type="Pfam" id="PF02931">
    <property type="entry name" value="Neur_chan_LBD"/>
    <property type="match status" value="1"/>
</dbReference>
<name>A0A8J5JDV7_HOMAM</name>
<evidence type="ECO:0000256" key="14">
    <source>
        <dbReference type="SAM" id="SignalP"/>
    </source>
</evidence>
<evidence type="ECO:0000256" key="2">
    <source>
        <dbReference type="ARBA" id="ARBA00004236"/>
    </source>
</evidence>
<dbReference type="Gene3D" id="2.60.120.200">
    <property type="match status" value="1"/>
</dbReference>
<feature type="domain" description="C-type lectin" evidence="15">
    <location>
        <begin position="222"/>
        <end position="338"/>
    </location>
</feature>
<evidence type="ECO:0000256" key="9">
    <source>
        <dbReference type="ARBA" id="ARBA00023136"/>
    </source>
</evidence>
<feature type="transmembrane region" description="Helical" evidence="13">
    <location>
        <begin position="693"/>
        <end position="715"/>
    </location>
</feature>
<keyword evidence="11" id="KW-0407">Ion channel</keyword>
<dbReference type="PANTHER" id="PTHR18945">
    <property type="entry name" value="NEUROTRANSMITTER GATED ION CHANNEL"/>
    <property type="match status" value="1"/>
</dbReference>
<dbReference type="Gene3D" id="1.20.58.390">
    <property type="entry name" value="Neurotransmitter-gated ion-channel transmembrane domain"/>
    <property type="match status" value="1"/>
</dbReference>
<proteinExistence type="predicted"/>
<dbReference type="AlphaFoldDB" id="A0A8J5JDV7"/>
<dbReference type="Pfam" id="PF00057">
    <property type="entry name" value="Ldl_recept_a"/>
    <property type="match status" value="1"/>
</dbReference>
<dbReference type="InterPro" id="IPR013320">
    <property type="entry name" value="ConA-like_dom_sf"/>
</dbReference>
<evidence type="ECO:0000256" key="10">
    <source>
        <dbReference type="ARBA" id="ARBA00023157"/>
    </source>
</evidence>
<dbReference type="SUPFAM" id="SSF56436">
    <property type="entry name" value="C-type lectin-like"/>
    <property type="match status" value="1"/>
</dbReference>
<comment type="caution">
    <text evidence="16">The sequence shown here is derived from an EMBL/GenBank/DDBJ whole genome shotgun (WGS) entry which is preliminary data.</text>
</comment>
<evidence type="ECO:0000256" key="7">
    <source>
        <dbReference type="ARBA" id="ARBA00022989"/>
    </source>
</evidence>
<keyword evidence="4" id="KW-1003">Cell membrane</keyword>
<keyword evidence="3" id="KW-0813">Transport</keyword>